<feature type="transmembrane region" description="Helical" evidence="1">
    <location>
        <begin position="12"/>
        <end position="33"/>
    </location>
</feature>
<comment type="caution">
    <text evidence="2">The sequence shown here is derived from an EMBL/GenBank/DDBJ whole genome shotgun (WGS) entry which is preliminary data.</text>
</comment>
<evidence type="ECO:0000256" key="1">
    <source>
        <dbReference type="SAM" id="Phobius"/>
    </source>
</evidence>
<dbReference type="Proteomes" id="UP001610335">
    <property type="component" value="Unassembled WGS sequence"/>
</dbReference>
<evidence type="ECO:0000313" key="3">
    <source>
        <dbReference type="Proteomes" id="UP001610335"/>
    </source>
</evidence>
<keyword evidence="1" id="KW-0812">Transmembrane</keyword>
<evidence type="ECO:0000313" key="2">
    <source>
        <dbReference type="EMBL" id="KAL2828957.1"/>
    </source>
</evidence>
<accession>A0ABR4IPY4</accession>
<dbReference type="EMBL" id="JBFXLS010000018">
    <property type="protein sequence ID" value="KAL2828957.1"/>
    <property type="molecule type" value="Genomic_DNA"/>
</dbReference>
<reference evidence="2 3" key="1">
    <citation type="submission" date="2024-07" db="EMBL/GenBank/DDBJ databases">
        <title>Section-level genome sequencing and comparative genomics of Aspergillus sections Usti and Cavernicolus.</title>
        <authorList>
            <consortium name="Lawrence Berkeley National Laboratory"/>
            <person name="Nybo J.L."/>
            <person name="Vesth T.C."/>
            <person name="Theobald S."/>
            <person name="Frisvad J.C."/>
            <person name="Larsen T.O."/>
            <person name="Kjaerboelling I."/>
            <person name="Rothschild-Mancinelli K."/>
            <person name="Lyhne E.K."/>
            <person name="Kogle M.E."/>
            <person name="Barry K."/>
            <person name="Clum A."/>
            <person name="Na H."/>
            <person name="Ledsgaard L."/>
            <person name="Lin J."/>
            <person name="Lipzen A."/>
            <person name="Kuo A."/>
            <person name="Riley R."/>
            <person name="Mondo S."/>
            <person name="LaButti K."/>
            <person name="Haridas S."/>
            <person name="Pangalinan J."/>
            <person name="Salamov A.A."/>
            <person name="Simmons B.A."/>
            <person name="Magnuson J.K."/>
            <person name="Chen J."/>
            <person name="Drula E."/>
            <person name="Henrissat B."/>
            <person name="Wiebenga A."/>
            <person name="Lubbers R.J."/>
            <person name="Gomes A.C."/>
            <person name="Makela M.R."/>
            <person name="Stajich J."/>
            <person name="Grigoriev I.V."/>
            <person name="Mortensen U.H."/>
            <person name="De vries R.P."/>
            <person name="Baker S.E."/>
            <person name="Andersen M.R."/>
        </authorList>
    </citation>
    <scope>NUCLEOTIDE SEQUENCE [LARGE SCALE GENOMIC DNA]</scope>
    <source>
        <strain evidence="2 3">CBS 600.67</strain>
    </source>
</reference>
<proteinExistence type="predicted"/>
<organism evidence="2 3">
    <name type="scientific">Aspergillus cavernicola</name>
    <dbReference type="NCBI Taxonomy" id="176166"/>
    <lineage>
        <taxon>Eukaryota</taxon>
        <taxon>Fungi</taxon>
        <taxon>Dikarya</taxon>
        <taxon>Ascomycota</taxon>
        <taxon>Pezizomycotina</taxon>
        <taxon>Eurotiomycetes</taxon>
        <taxon>Eurotiomycetidae</taxon>
        <taxon>Eurotiales</taxon>
        <taxon>Aspergillaceae</taxon>
        <taxon>Aspergillus</taxon>
        <taxon>Aspergillus subgen. Nidulantes</taxon>
    </lineage>
</organism>
<name>A0ABR4IPY4_9EURO</name>
<gene>
    <name evidence="2" type="ORF">BDW59DRAFT_159357</name>
</gene>
<sequence length="136" mass="16365">MNDGPGPSGPWLGWYLVRILRLGSFIEALLWLWMRDYRNSDASLWMLWDAMARAMVGKWKEALHNLEILEYQWRVGSKFQRAWRYYCRDYPEPLKQLFYWSRSIWSDEICLLQLRDQMIKDGEFPSALPEIDIKGL</sequence>
<protein>
    <submittedName>
        <fullName evidence="2">Uncharacterized protein</fullName>
    </submittedName>
</protein>
<keyword evidence="1" id="KW-0472">Membrane</keyword>
<keyword evidence="1" id="KW-1133">Transmembrane helix</keyword>
<keyword evidence="3" id="KW-1185">Reference proteome</keyword>